<protein>
    <recommendedName>
        <fullName evidence="4">F-box domain-containing protein</fullName>
    </recommendedName>
</protein>
<keyword evidence="3" id="KW-1185">Reference proteome</keyword>
<dbReference type="AlphaFoldDB" id="A0A9P3FIX2"/>
<dbReference type="CDD" id="cd09917">
    <property type="entry name" value="F-box_SF"/>
    <property type="match status" value="1"/>
</dbReference>
<evidence type="ECO:0000313" key="3">
    <source>
        <dbReference type="Proteomes" id="UP000825890"/>
    </source>
</evidence>
<evidence type="ECO:0000313" key="2">
    <source>
        <dbReference type="EMBL" id="GIZ45872.1"/>
    </source>
</evidence>
<gene>
    <name evidence="2" type="ORF">CKM354_000902000</name>
</gene>
<dbReference type="RefSeq" id="XP_044660359.1">
    <property type="nucleotide sequence ID" value="XM_044804424.1"/>
</dbReference>
<dbReference type="EMBL" id="BOLY01000006">
    <property type="protein sequence ID" value="GIZ45872.1"/>
    <property type="molecule type" value="Genomic_DNA"/>
</dbReference>
<dbReference type="GeneID" id="68294595"/>
<comment type="caution">
    <text evidence="2">The sequence shown here is derived from an EMBL/GenBank/DDBJ whole genome shotgun (WGS) entry which is preliminary data.</text>
</comment>
<dbReference type="OrthoDB" id="3646034at2759"/>
<sequence length="325" mass="36382">MASKKRKAPLNESDGVATRKAKAPRASKQATAPATAAETTIFTQVDAPRQAVFNTAELLENIILQLPVKSVYSAYRVCTQWKALVNTSKAIKEKLFLLSATPRKVWEFKEALTFTIARIFPAPDDTELSELPDEASIKSRTFLQPVKLHPLLVLMNHFKDSAADRLNARTPERVSATLGRKVRMLARSLNAPSALGSTFTGQSPVLDAFITDPPCKVVRVIQHWLVKSRAAGWTRRDTVDCVVRSEDGITFRDIITSMHQCGRRFREAAGEPSDALELSMEDILQKYQDKGYHIVRRDPKVTVELCSNVVPSERLWQLMQRVALL</sequence>
<organism evidence="2 3">
    <name type="scientific">Cercospora kikuchii</name>
    <dbReference type="NCBI Taxonomy" id="84275"/>
    <lineage>
        <taxon>Eukaryota</taxon>
        <taxon>Fungi</taxon>
        <taxon>Dikarya</taxon>
        <taxon>Ascomycota</taxon>
        <taxon>Pezizomycotina</taxon>
        <taxon>Dothideomycetes</taxon>
        <taxon>Dothideomycetidae</taxon>
        <taxon>Mycosphaerellales</taxon>
        <taxon>Mycosphaerellaceae</taxon>
        <taxon>Cercospora</taxon>
    </lineage>
</organism>
<dbReference type="SUPFAM" id="SSF81383">
    <property type="entry name" value="F-box domain"/>
    <property type="match status" value="1"/>
</dbReference>
<reference evidence="2 3" key="1">
    <citation type="submission" date="2021-01" db="EMBL/GenBank/DDBJ databases">
        <title>Cercospora kikuchii MAFF 305040 whole genome shotgun sequence.</title>
        <authorList>
            <person name="Kashiwa T."/>
            <person name="Suzuki T."/>
        </authorList>
    </citation>
    <scope>NUCLEOTIDE SEQUENCE [LARGE SCALE GENOMIC DNA]</scope>
    <source>
        <strain evidence="2 3">MAFF 305040</strain>
    </source>
</reference>
<dbReference type="InterPro" id="IPR036047">
    <property type="entry name" value="F-box-like_dom_sf"/>
</dbReference>
<evidence type="ECO:0000256" key="1">
    <source>
        <dbReference type="SAM" id="MobiDB-lite"/>
    </source>
</evidence>
<evidence type="ECO:0008006" key="4">
    <source>
        <dbReference type="Google" id="ProtNLM"/>
    </source>
</evidence>
<dbReference type="Proteomes" id="UP000825890">
    <property type="component" value="Unassembled WGS sequence"/>
</dbReference>
<accession>A0A9P3FIX2</accession>
<proteinExistence type="predicted"/>
<name>A0A9P3FIX2_9PEZI</name>
<feature type="region of interest" description="Disordered" evidence="1">
    <location>
        <begin position="1"/>
        <end position="34"/>
    </location>
</feature>